<feature type="region of interest" description="Disordered" evidence="1">
    <location>
        <begin position="253"/>
        <end position="285"/>
    </location>
</feature>
<proteinExistence type="predicted"/>
<dbReference type="AlphaFoldDB" id="A0A4R8SM88"/>
<evidence type="ECO:0000256" key="1">
    <source>
        <dbReference type="SAM" id="MobiDB-lite"/>
    </source>
</evidence>
<gene>
    <name evidence="2" type="ORF">C8034_v000120</name>
</gene>
<evidence type="ECO:0000313" key="3">
    <source>
        <dbReference type="Proteomes" id="UP000295604"/>
    </source>
</evidence>
<dbReference type="EMBL" id="QAPF01001625">
    <property type="protein sequence ID" value="TDZ99553.1"/>
    <property type="molecule type" value="Genomic_DNA"/>
</dbReference>
<comment type="caution">
    <text evidence="2">The sequence shown here is derived from an EMBL/GenBank/DDBJ whole genome shotgun (WGS) entry which is preliminary data.</text>
</comment>
<evidence type="ECO:0000313" key="2">
    <source>
        <dbReference type="EMBL" id="TDZ99553.1"/>
    </source>
</evidence>
<name>A0A4R8SM88_9PEZI</name>
<keyword evidence="3" id="KW-1185">Reference proteome</keyword>
<organism evidence="2 3">
    <name type="scientific">Colletotrichum sidae</name>
    <dbReference type="NCBI Taxonomy" id="1347389"/>
    <lineage>
        <taxon>Eukaryota</taxon>
        <taxon>Fungi</taxon>
        <taxon>Dikarya</taxon>
        <taxon>Ascomycota</taxon>
        <taxon>Pezizomycotina</taxon>
        <taxon>Sordariomycetes</taxon>
        <taxon>Hypocreomycetidae</taxon>
        <taxon>Glomerellales</taxon>
        <taxon>Glomerellaceae</taxon>
        <taxon>Colletotrichum</taxon>
        <taxon>Colletotrichum orbiculare species complex</taxon>
    </lineage>
</organism>
<accession>A0A4R8SM88</accession>
<dbReference type="Proteomes" id="UP000295604">
    <property type="component" value="Unassembled WGS sequence"/>
</dbReference>
<protein>
    <submittedName>
        <fullName evidence="2">Uncharacterized protein</fullName>
    </submittedName>
</protein>
<reference evidence="2 3" key="1">
    <citation type="submission" date="2018-11" db="EMBL/GenBank/DDBJ databases">
        <title>Genome sequence and assembly of Colletotrichum sidae.</title>
        <authorList>
            <person name="Gan P."/>
            <person name="Shirasu K."/>
        </authorList>
    </citation>
    <scope>NUCLEOTIDE SEQUENCE [LARGE SCALE GENOMIC DNA]</scope>
    <source>
        <strain evidence="2 3">CBS 518.97</strain>
    </source>
</reference>
<feature type="region of interest" description="Disordered" evidence="1">
    <location>
        <begin position="79"/>
        <end position="108"/>
    </location>
</feature>
<sequence length="353" mass="39778">MRGENAQQQLARSVVFARPSAATSVPSAAFADITAQHASMAVRKKPSVNTLLIQGEIITGREILDRLDKIKHLLQTISTAVQPPPPPPAHPEPSIQPSHDVFTEEPPQHSEISRTLCSTLRCESMLRWPIFNKRRLGGRRMHRILLEDSLVPLCRKLLQHVHSLNPVLEGRDLLAYAKRASEHGIGWDSPSYLVTRAEEERSWLCYLVDISLRRTIKDTVAVLYHQDERHWLGNKLVLARQYDEFEKKIPELSVSNPAAQPMNPPSTSKGASKAGANRPSAQHRHPRVIQLAQRAVDTCPAMVVRTAYQHRHGGSWFVARQAFSCAVMILAARLKDAHVTVPQNWRALRVMRR</sequence>
<feature type="compositionally biased region" description="Pro residues" evidence="1">
    <location>
        <begin position="82"/>
        <end position="91"/>
    </location>
</feature>